<gene>
    <name evidence="2" type="ORF">FBD94_23890</name>
</gene>
<protein>
    <submittedName>
        <fullName evidence="2">PKD domain-containing protein</fullName>
    </submittedName>
</protein>
<comment type="caution">
    <text evidence="2">The sequence shown here is derived from an EMBL/GenBank/DDBJ whole genome shotgun (WGS) entry which is preliminary data.</text>
</comment>
<dbReference type="EMBL" id="SWDX01000014">
    <property type="protein sequence ID" value="TKC55967.1"/>
    <property type="molecule type" value="Genomic_DNA"/>
</dbReference>
<evidence type="ECO:0000313" key="3">
    <source>
        <dbReference type="Proteomes" id="UP000309594"/>
    </source>
</evidence>
<organism evidence="2 3">
    <name type="scientific">Pedobacter hiemivivus</name>
    <dbReference type="NCBI Taxonomy" id="2530454"/>
    <lineage>
        <taxon>Bacteria</taxon>
        <taxon>Pseudomonadati</taxon>
        <taxon>Bacteroidota</taxon>
        <taxon>Sphingobacteriia</taxon>
        <taxon>Sphingobacteriales</taxon>
        <taxon>Sphingobacteriaceae</taxon>
        <taxon>Pedobacter</taxon>
    </lineage>
</organism>
<dbReference type="PROSITE" id="PS50093">
    <property type="entry name" value="PKD"/>
    <property type="match status" value="1"/>
</dbReference>
<dbReference type="Pfam" id="PF00801">
    <property type="entry name" value="PKD"/>
    <property type="match status" value="1"/>
</dbReference>
<dbReference type="PROSITE" id="PS51257">
    <property type="entry name" value="PROKAR_LIPOPROTEIN"/>
    <property type="match status" value="1"/>
</dbReference>
<proteinExistence type="predicted"/>
<feature type="domain" description="PKD" evidence="1">
    <location>
        <begin position="150"/>
        <end position="202"/>
    </location>
</feature>
<dbReference type="InterPro" id="IPR000601">
    <property type="entry name" value="PKD_dom"/>
</dbReference>
<evidence type="ECO:0000259" key="1">
    <source>
        <dbReference type="PROSITE" id="PS50093"/>
    </source>
</evidence>
<dbReference type="SMART" id="SM00089">
    <property type="entry name" value="PKD"/>
    <property type="match status" value="2"/>
</dbReference>
<dbReference type="CDD" id="cd00146">
    <property type="entry name" value="PKD"/>
    <property type="match status" value="1"/>
</dbReference>
<dbReference type="SUPFAM" id="SSF101898">
    <property type="entry name" value="NHL repeat"/>
    <property type="match status" value="1"/>
</dbReference>
<dbReference type="RefSeq" id="WP_136882082.1">
    <property type="nucleotide sequence ID" value="NZ_SWDX01000014.1"/>
</dbReference>
<dbReference type="AlphaFoldDB" id="A0A4U1FY23"/>
<name>A0A4U1FY23_9SPHI</name>
<reference evidence="2 3" key="1">
    <citation type="submission" date="2019-04" db="EMBL/GenBank/DDBJ databases">
        <title>Pedobacter sp. RP-1-16 sp. nov., isolated from Arctic soil.</title>
        <authorList>
            <person name="Dahal R.H."/>
            <person name="Kim D.-U."/>
        </authorList>
    </citation>
    <scope>NUCLEOTIDE SEQUENCE [LARGE SCALE GENOMIC DNA]</scope>
    <source>
        <strain evidence="2 3">RP-1-16</strain>
    </source>
</reference>
<accession>A0A4U1FY23</accession>
<dbReference type="InterPro" id="IPR035986">
    <property type="entry name" value="PKD_dom_sf"/>
</dbReference>
<sequence>MKKYSFLYIMSFLLLFAGCKEDEVGRIAPEGDFAVNFTVPEGVITAPAKVLLTNRSKYSEKYLWKFPNGLALTKAGLTERRTSESLVPDTIFYSLPGEYKVTLLAWQGGKLDSVTKILNVVKMQPQIVVPTGIGVMRDVQFSAKLFQYPGQAVTYAWDFGEAGLTSSEASPKVTFTQEGIHTVKLTINDGTETLTTTVEVMVMGELVKSLYFTDAITKKIYRYPFKQLQTPVITPLSTILGLHPLAMTVYNSRIYISETGVGLKFSSGEAAKADGKIYSVDLMGANPITVTAPVDVSASGYQVDPWVHTIDASGNVWWTTRNNSVRVTSAAGVEAVYPGTRIQLTAANAGVSSVATYFDGGVQVVNDEVWISKTGTTGRGIWKFTTAGAFKSKLSTTLDNYAIRNFVVDKVNNKIYFVVSVPYTGTPAIGQGLYKCNIDGTNIQLIDALPTVATGAGFSNEGGDNEFVYITGLTLDTDPDDKTSGYLYYGYRDNMDINGNGPTISGNGSRSGIKRYPLDGSTAPLLFIKGYVPYGIAIDNTRR</sequence>
<evidence type="ECO:0000313" key="2">
    <source>
        <dbReference type="EMBL" id="TKC55967.1"/>
    </source>
</evidence>
<dbReference type="InterPro" id="IPR022409">
    <property type="entry name" value="PKD/Chitinase_dom"/>
</dbReference>
<dbReference type="SUPFAM" id="SSF49299">
    <property type="entry name" value="PKD domain"/>
    <property type="match status" value="2"/>
</dbReference>
<dbReference type="Gene3D" id="2.60.40.10">
    <property type="entry name" value="Immunoglobulins"/>
    <property type="match status" value="2"/>
</dbReference>
<dbReference type="InterPro" id="IPR013783">
    <property type="entry name" value="Ig-like_fold"/>
</dbReference>
<dbReference type="Proteomes" id="UP000309594">
    <property type="component" value="Unassembled WGS sequence"/>
</dbReference>